<evidence type="ECO:0000313" key="9">
    <source>
        <dbReference type="EMBL" id="SMQ54041.1"/>
    </source>
</evidence>
<dbReference type="InterPro" id="IPR050309">
    <property type="entry name" value="Type-B_Carboxylest/Lipase"/>
</dbReference>
<evidence type="ECO:0000256" key="7">
    <source>
        <dbReference type="SAM" id="Phobius"/>
    </source>
</evidence>
<keyword evidence="2" id="KW-0378">Hydrolase</keyword>
<keyword evidence="4" id="KW-0576">Peroxisome</keyword>
<comment type="subcellular location">
    <subcellularLocation>
        <location evidence="5">Peroxisome membrane</location>
    </subcellularLocation>
</comment>
<dbReference type="Pfam" id="PF00135">
    <property type="entry name" value="COesterase"/>
    <property type="match status" value="1"/>
</dbReference>
<dbReference type="GO" id="GO:0016559">
    <property type="term" value="P:peroxisome fission"/>
    <property type="evidence" value="ECO:0007669"/>
    <property type="project" value="InterPro"/>
</dbReference>
<dbReference type="AlphaFoldDB" id="A0A1X7S3N6"/>
<evidence type="ECO:0000256" key="1">
    <source>
        <dbReference type="ARBA" id="ARBA00005964"/>
    </source>
</evidence>
<gene>
    <name evidence="9" type="ORF">ZT3D7_G9195</name>
</gene>
<dbReference type="PROSITE" id="PS00122">
    <property type="entry name" value="CARBOXYLESTERASE_B_1"/>
    <property type="match status" value="1"/>
</dbReference>
<dbReference type="PANTHER" id="PTHR11559">
    <property type="entry name" value="CARBOXYLESTERASE"/>
    <property type="match status" value="1"/>
</dbReference>
<evidence type="ECO:0000259" key="8">
    <source>
        <dbReference type="Pfam" id="PF00135"/>
    </source>
</evidence>
<keyword evidence="7" id="KW-1133">Transmembrane helix</keyword>
<feature type="transmembrane region" description="Helical" evidence="7">
    <location>
        <begin position="716"/>
        <end position="737"/>
    </location>
</feature>
<dbReference type="GO" id="GO:0005778">
    <property type="term" value="C:peroxisomal membrane"/>
    <property type="evidence" value="ECO:0007669"/>
    <property type="project" value="UniProtKB-SubCell"/>
</dbReference>
<organism evidence="9 10">
    <name type="scientific">Zymoseptoria tritici (strain ST99CH_3D7)</name>
    <dbReference type="NCBI Taxonomy" id="1276538"/>
    <lineage>
        <taxon>Eukaryota</taxon>
        <taxon>Fungi</taxon>
        <taxon>Dikarya</taxon>
        <taxon>Ascomycota</taxon>
        <taxon>Pezizomycotina</taxon>
        <taxon>Dothideomycetes</taxon>
        <taxon>Dothideomycetidae</taxon>
        <taxon>Mycosphaerellales</taxon>
        <taxon>Mycosphaerellaceae</taxon>
        <taxon>Zymoseptoria</taxon>
    </lineage>
</organism>
<name>A0A1X7S3N6_ZYMT9</name>
<feature type="compositionally biased region" description="Polar residues" evidence="6">
    <location>
        <begin position="774"/>
        <end position="786"/>
    </location>
</feature>
<dbReference type="GO" id="GO:0016787">
    <property type="term" value="F:hydrolase activity"/>
    <property type="evidence" value="ECO:0007669"/>
    <property type="project" value="UniProtKB-KW"/>
</dbReference>
<keyword evidence="10" id="KW-1185">Reference proteome</keyword>
<feature type="domain" description="Carboxylesterase type B" evidence="8">
    <location>
        <begin position="62"/>
        <end position="559"/>
    </location>
</feature>
<dbReference type="InterPro" id="IPR002018">
    <property type="entry name" value="CarbesteraseB"/>
</dbReference>
<dbReference type="STRING" id="1276538.A0A1X7S3N6"/>
<evidence type="ECO:0000256" key="4">
    <source>
        <dbReference type="ARBA" id="ARBA00023140"/>
    </source>
</evidence>
<evidence type="ECO:0000256" key="3">
    <source>
        <dbReference type="ARBA" id="ARBA00023136"/>
    </source>
</evidence>
<reference evidence="9 10" key="1">
    <citation type="submission" date="2016-06" db="EMBL/GenBank/DDBJ databases">
        <authorList>
            <person name="Kjaerup R.B."/>
            <person name="Dalgaard T.S."/>
            <person name="Juul-Madsen H.R."/>
        </authorList>
    </citation>
    <scope>NUCLEOTIDE SEQUENCE [LARGE SCALE GENOMIC DNA]</scope>
</reference>
<evidence type="ECO:0000256" key="6">
    <source>
        <dbReference type="SAM" id="MobiDB-lite"/>
    </source>
</evidence>
<dbReference type="InterPro" id="IPR029058">
    <property type="entry name" value="AB_hydrolase_fold"/>
</dbReference>
<protein>
    <recommendedName>
        <fullName evidence="8">Carboxylesterase type B domain-containing protein</fullName>
    </recommendedName>
</protein>
<evidence type="ECO:0000313" key="10">
    <source>
        <dbReference type="Proteomes" id="UP000215127"/>
    </source>
</evidence>
<dbReference type="SUPFAM" id="SSF53474">
    <property type="entry name" value="alpha/beta-Hydrolases"/>
    <property type="match status" value="1"/>
</dbReference>
<feature type="compositionally biased region" description="Low complexity" evidence="6">
    <location>
        <begin position="748"/>
        <end position="762"/>
    </location>
</feature>
<comment type="similarity">
    <text evidence="1">Belongs to the type-B carboxylesterase/lipase family.</text>
</comment>
<dbReference type="Gene3D" id="3.40.50.1820">
    <property type="entry name" value="alpha/beta hydrolase"/>
    <property type="match status" value="1"/>
</dbReference>
<dbReference type="InterPro" id="IPR008733">
    <property type="entry name" value="PEX11"/>
</dbReference>
<feature type="region of interest" description="Disordered" evidence="6">
    <location>
        <begin position="748"/>
        <end position="786"/>
    </location>
</feature>
<evidence type="ECO:0000256" key="5">
    <source>
        <dbReference type="ARBA" id="ARBA00046271"/>
    </source>
</evidence>
<keyword evidence="3 7" id="KW-0472">Membrane</keyword>
<dbReference type="InterPro" id="IPR019826">
    <property type="entry name" value="Carboxylesterase_B_AS"/>
</dbReference>
<dbReference type="Pfam" id="PF05648">
    <property type="entry name" value="PEX11"/>
    <property type="match status" value="1"/>
</dbReference>
<dbReference type="EMBL" id="LT853700">
    <property type="protein sequence ID" value="SMQ54041.1"/>
    <property type="molecule type" value="Genomic_DNA"/>
</dbReference>
<proteinExistence type="inferred from homology"/>
<keyword evidence="7" id="KW-0812">Transmembrane</keyword>
<feature type="transmembrane region" description="Helical" evidence="7">
    <location>
        <begin position="679"/>
        <end position="704"/>
    </location>
</feature>
<sequence length="844" mass="92214">MEKSSFPAPPRPTRRPTRPSTKSALLFIPLIAFLSLYNLNANTRQSFQNFFTLDGWAIETGPRVESSAGTFVGTVLDDLNHPVPIEAFLGIPYAQPPVGQLRFAKPVPVESRNGTFQATEYSPRCPGKQLLRIPGTPWLEADEDCLSLNIFRWRGSFPTAKLPVLVYIHGGAYNRGFAAMHDTASMLSWSEEPFIAISFNYRIGALGFLNSGLTEKEGLLNLGLHDQRLVLEWVQQNIESFGGNPQDVTIAGLSAGAHSIGHHILNINEPRTLFNKAIVESGSAISRAVHPPNSALHEEQFTQFLHEVGCANKPAAEILSCLRAAPPSAVIEAQTTIFNSYNPSLRWAWQPVLDNDIISRRPLEALRSGDYHKVRLLTGFNSNEGSMYVPKSASTSSEFTNFFASLLPHLSKSDLEKLNTLYPDPATNPDSPYTDTRDLASLGIGPQFKRIEAAYGHYAYVTPVRQTAKILSSSNDAPVYLYHWALNRTVLAGANHGDQIFYETMTPASRAVSPAHDSLARAFNAYLTSFIVTGDPNALSGKKAIERPTWPIVGKQEESLVFGRGNDEAAGGVEKGHGIESGVDAWGAEQRKFWEGAICTIALGLLHPFHSHVEGLRRAKGHFALGRRYFRLLKWYPCSVAARKCIEGNNHQSLSGKGKPSARETSSMSIPTLLDTTKWTLLALYFFLEMWTFTNAMGVTTFTWGTRVQLEANKCWFYAICASIALSLYSLLFPAAISNIAPSKATDSAASALTPESTTTTTIVRGKPPIGEGSRTSPPSSQSNRASHWSLMTGLLTDACDLLIPGSAIGWTPASGLVVGTSMAISTLLSGRVIWVKVQQERSS</sequence>
<evidence type="ECO:0000256" key="2">
    <source>
        <dbReference type="ARBA" id="ARBA00022801"/>
    </source>
</evidence>
<accession>A0A1X7S3N6</accession>
<dbReference type="Proteomes" id="UP000215127">
    <property type="component" value="Chromosome 9"/>
</dbReference>